<dbReference type="Pfam" id="PF05036">
    <property type="entry name" value="SPOR"/>
    <property type="match status" value="1"/>
</dbReference>
<dbReference type="RefSeq" id="WP_019958796.1">
    <property type="nucleotide sequence ID" value="NZ_CP091512.1"/>
</dbReference>
<sequence length="134" mass="14813">MKHSLLGLLVLLGSLSYSAMAETIPFAEEQDALVQLTAKNKKATTVAPDLPEASASVRYVVQLGAFTHKDQALKWQEQLAQDGIQVVLQQDNEDEYAVVRVRSLPFDSKLAAQDMALQLKLYGVQQALIMRVNE</sequence>
<keyword evidence="1" id="KW-0732">Signal</keyword>
<reference evidence="3" key="2">
    <citation type="journal article" date="2022" name="Res Sq">
        <title>Evolution of multicellular longitudinally dividing oral cavity symbionts (Neisseriaceae).</title>
        <authorList>
            <person name="Nyongesa S."/>
            <person name="Weber P."/>
            <person name="Bernet E."/>
            <person name="Pullido F."/>
            <person name="Nieckarz M."/>
            <person name="Delaby M."/>
            <person name="Nieves C."/>
            <person name="Viehboeck T."/>
            <person name="Krause N."/>
            <person name="Rivera-Millot A."/>
            <person name="Nakamura A."/>
            <person name="Vischer N."/>
            <person name="VanNieuwenhze M."/>
            <person name="Brun Y."/>
            <person name="Cava F."/>
            <person name="Bulgheresi S."/>
            <person name="Veyrier F."/>
        </authorList>
    </citation>
    <scope>NUCLEOTIDE SEQUENCE</scope>
    <source>
        <strain evidence="3">SAG 1488-6</strain>
    </source>
</reference>
<evidence type="ECO:0000256" key="1">
    <source>
        <dbReference type="SAM" id="SignalP"/>
    </source>
</evidence>
<keyword evidence="4" id="KW-1185">Reference proteome</keyword>
<dbReference type="EMBL" id="CP091512">
    <property type="protein sequence ID" value="UOO93092.1"/>
    <property type="molecule type" value="Genomic_DNA"/>
</dbReference>
<dbReference type="PROSITE" id="PS51724">
    <property type="entry name" value="SPOR"/>
    <property type="match status" value="1"/>
</dbReference>
<feature type="signal peptide" evidence="1">
    <location>
        <begin position="1"/>
        <end position="21"/>
    </location>
</feature>
<feature type="domain" description="SPOR" evidence="2">
    <location>
        <begin position="53"/>
        <end position="132"/>
    </location>
</feature>
<gene>
    <name evidence="3" type="ORF">LVJ81_03420</name>
</gene>
<evidence type="ECO:0000259" key="2">
    <source>
        <dbReference type="PROSITE" id="PS51724"/>
    </source>
</evidence>
<dbReference type="Proteomes" id="UP000832034">
    <property type="component" value="Chromosome"/>
</dbReference>
<reference evidence="3" key="1">
    <citation type="submission" date="2021-12" db="EMBL/GenBank/DDBJ databases">
        <authorList>
            <person name="Veyrier F.J."/>
        </authorList>
    </citation>
    <scope>NUCLEOTIDE SEQUENCE</scope>
    <source>
        <strain evidence="3">SAG 1488-6</strain>
    </source>
</reference>
<name>A0ABY4ECC1_VITST</name>
<protein>
    <submittedName>
        <fullName evidence="3">SPOR domain-containing protein</fullName>
    </submittedName>
</protein>
<evidence type="ECO:0000313" key="4">
    <source>
        <dbReference type="Proteomes" id="UP000832034"/>
    </source>
</evidence>
<accession>A0ABY4ECC1</accession>
<evidence type="ECO:0000313" key="3">
    <source>
        <dbReference type="EMBL" id="UOO93092.1"/>
    </source>
</evidence>
<organism evidence="3 4">
    <name type="scientific">Vitreoscilla stercoraria</name>
    <dbReference type="NCBI Taxonomy" id="61"/>
    <lineage>
        <taxon>Bacteria</taxon>
        <taxon>Pseudomonadati</taxon>
        <taxon>Pseudomonadota</taxon>
        <taxon>Betaproteobacteria</taxon>
        <taxon>Neisseriales</taxon>
        <taxon>Neisseriaceae</taxon>
        <taxon>Vitreoscilla</taxon>
    </lineage>
</organism>
<dbReference type="SUPFAM" id="SSF110997">
    <property type="entry name" value="Sporulation related repeat"/>
    <property type="match status" value="1"/>
</dbReference>
<dbReference type="InterPro" id="IPR036680">
    <property type="entry name" value="SPOR-like_sf"/>
</dbReference>
<dbReference type="InterPro" id="IPR007730">
    <property type="entry name" value="SPOR-like_dom"/>
</dbReference>
<dbReference type="Gene3D" id="3.30.70.1070">
    <property type="entry name" value="Sporulation related repeat"/>
    <property type="match status" value="1"/>
</dbReference>
<feature type="chain" id="PRO_5045346163" evidence="1">
    <location>
        <begin position="22"/>
        <end position="134"/>
    </location>
</feature>
<proteinExistence type="predicted"/>